<feature type="disulfide bond" evidence="2">
    <location>
        <begin position="167"/>
        <end position="176"/>
    </location>
</feature>
<dbReference type="InterPro" id="IPR000742">
    <property type="entry name" value="EGF"/>
</dbReference>
<keyword evidence="1 2" id="KW-1015">Disulfide bond</keyword>
<dbReference type="Proteomes" id="UP000613740">
    <property type="component" value="Unassembled WGS sequence"/>
</dbReference>
<keyword evidence="5" id="KW-1185">Reference proteome</keyword>
<sequence>MIATPDGFVHASVAGSADLICVRDGSDCQEKDPYLFPTLHTSCHDADGCHAGWTWDAALAHCVDVDECAPGSPYNRCGDVAECINIVGNHVCVCPQLQDTYGGTYEGRYRFDRESQRCIDDTASPPCVWPQFRFGGQCVDDPCQFKPCGEHERCISAPDGTDYFCACKGRRVDGVCKLSPCLTSPCPEPWATCYNNDDWRGRRCAGSSCDGVECDDGEHCNSGVCVPDSDKSCNLPESWCDGDGEILAKADCGDGDGIDDWACFAPSTGRRAVLLSSNCSAGTDYWPDAPKALCPPLFNNLTCPLPWDEWCTDPGYVRRKLDCGDGDGIDDWTCTRPALGQRGVLLSSDCDAGDRWPEADVALCPPLFNRTICPLPSDDWCRGEGLLQEQLDCGDGDAVPDWVCHHNVTFQRKVLLSSNCSTDHWPQADTSLCPPRFASMPCPQPDNWCDGAGEVSELSNCGDGDSIGDWTCIAANTSRRAVLLSTTNCTLDYWPEAPKSMCPPRFNALMCPLPWDDWCVGDNLVRSKVNCGDDPSTLDWVCVKTNTSGRGVLLSTNCSESHWPDADKSLCPAAFSDLMCPLPWDDWCVGDNLVRSKVNCGDGDAILDWACVQTNTSWRGVLLSSSDCADSHWPDAEKSLCPTAFNGLMCPLPGEEWCTGPGDVREKVDCGDGDAILDWACVQTNTSWRGVLLSSSDCADSHWPDAEKSLCPTAFDGLMCPLPGEEWCTGPGDVREKVDCGDDSGVLDWVCTHPANGQRGVLLSSSDCSDSHWPYANKTLCPARFSDAPCPVPGGWCEASEGEVLHSLDCGDGDGVGDWACVHTDTSRRAVLLSSGSCNTDDAGWPTAVRSMCPPLLNGMMCPLPYGWCEAGDGAVAVVLQRVNCGDGDGIDDWVCSQPATGQRKVLLSSSNCSVDYWPQADAALCPPVFNRSMCAMPYNWWCSGDGFVLEQLDCGDGDSVDDWVCIHTPTGQRKVLLSSSNCSVDYWPTADRSLCPNRFNSAVCPMPYDWWCSGDGLVLEKTDCGDGDAVDDWVCVRNETGQRKVLLSSSNCSVDYWPQAERSLCPKRFNSSMCPMPYDWWCSGDGYVLERTDCGDGDGVLDWTCIHTPTGQRKVLLSSGNCSVDYWPQADKSLCPARFNQALCPMPYTWWCSGDGFELKATDCGDGDGINDWVCVHNATGQRKVLLSSSNCSVDYWPTADKSLCPPVFNQAVCPMPYGWWCAQAGGDVLEQLDCDLDGVPDWLCTNPDSWMRKVLLSSDPSNCTQDYGPAAPRSLCPSRLSKAMCYWPWGDSCSGESYTRQRADCGDGDGIDDWTCVQHNSSYRGVLLSSSACDDSHWRDADKSLCMPVFKDLPCALPWDGWCVGENLVRAQADCGDGDAILDWMCIETNTSRRGVLLSSNCTVDHWGDPDKSLCPAKFQDMMCPLPYYWCDQPGEVLERVPDYCGDGDAIPDWVCTNPTTGQRKLLLSSSDCSNDHAPQADTSLCPARWNGTVCPQPDWWCTDTGEHLERVDCGDGDGVDDWVCLNPSTGQRRVLLSSRCTLSGATEDFWPQADKSLCPNRFNSECVNALEAYLAREPCPQPNYWCSGEGMHIEQLDCGDGDSVPDWVCLHNATGQRAVLLSSGNCSTDYWPQADKSLCPKRFDSLPCPQPYYWCTDSTLTLESVDCADGDSVPDWTCIQNTTNQRAVLLSSGNCSVDYWDTAPISLCPTRFASEYAG</sequence>
<dbReference type="GO" id="GO:0005509">
    <property type="term" value="F:calcium ion binding"/>
    <property type="evidence" value="ECO:0007669"/>
    <property type="project" value="InterPro"/>
</dbReference>
<accession>A0A835W6F5</accession>
<evidence type="ECO:0000313" key="5">
    <source>
        <dbReference type="Proteomes" id="UP000613740"/>
    </source>
</evidence>
<evidence type="ECO:0000256" key="1">
    <source>
        <dbReference type="ARBA" id="ARBA00023157"/>
    </source>
</evidence>
<organism evidence="4 5">
    <name type="scientific">Chlamydomonas schloesseri</name>
    <dbReference type="NCBI Taxonomy" id="2026947"/>
    <lineage>
        <taxon>Eukaryota</taxon>
        <taxon>Viridiplantae</taxon>
        <taxon>Chlorophyta</taxon>
        <taxon>core chlorophytes</taxon>
        <taxon>Chlorophyceae</taxon>
        <taxon>CS clade</taxon>
        <taxon>Chlamydomonadales</taxon>
        <taxon>Chlamydomonadaceae</taxon>
        <taxon>Chlamydomonas</taxon>
    </lineage>
</organism>
<dbReference type="Gene3D" id="2.10.25.10">
    <property type="entry name" value="Laminin"/>
    <property type="match status" value="1"/>
</dbReference>
<proteinExistence type="predicted"/>
<comment type="caution">
    <text evidence="4">The sequence shown here is derived from an EMBL/GenBank/DDBJ whole genome shotgun (WGS) entry which is preliminary data.</text>
</comment>
<feature type="domain" description="EGF-like" evidence="3">
    <location>
        <begin position="139"/>
        <end position="177"/>
    </location>
</feature>
<evidence type="ECO:0000313" key="4">
    <source>
        <dbReference type="EMBL" id="KAG2439078.1"/>
    </source>
</evidence>
<feature type="disulfide bond" evidence="2">
    <location>
        <begin position="148"/>
        <end position="165"/>
    </location>
</feature>
<dbReference type="EMBL" id="JAEHOD010000041">
    <property type="protein sequence ID" value="KAG2439078.1"/>
    <property type="molecule type" value="Genomic_DNA"/>
</dbReference>
<protein>
    <recommendedName>
        <fullName evidence="3">EGF-like domain-containing protein</fullName>
    </recommendedName>
</protein>
<keyword evidence="2" id="KW-0245">EGF-like domain</keyword>
<dbReference type="PROSITE" id="PS50026">
    <property type="entry name" value="EGF_3"/>
    <property type="match status" value="1"/>
</dbReference>
<comment type="caution">
    <text evidence="2">Lacks conserved residue(s) required for the propagation of feature annotation.</text>
</comment>
<reference evidence="4" key="1">
    <citation type="journal article" date="2020" name="bioRxiv">
        <title>Comparative genomics of Chlamydomonas.</title>
        <authorList>
            <person name="Craig R.J."/>
            <person name="Hasan A.R."/>
            <person name="Ness R.W."/>
            <person name="Keightley P.D."/>
        </authorList>
    </citation>
    <scope>NUCLEOTIDE SEQUENCE</scope>
    <source>
        <strain evidence="4">CCAP 11/173</strain>
    </source>
</reference>
<dbReference type="InterPro" id="IPR001881">
    <property type="entry name" value="EGF-like_Ca-bd_dom"/>
</dbReference>
<name>A0A835W6F5_9CHLO</name>
<dbReference type="OrthoDB" id="537063at2759"/>
<gene>
    <name evidence="4" type="ORF">HYH02_006604</name>
</gene>
<dbReference type="SMART" id="SM00179">
    <property type="entry name" value="EGF_CA"/>
    <property type="match status" value="1"/>
</dbReference>
<evidence type="ECO:0000256" key="2">
    <source>
        <dbReference type="PROSITE-ProRule" id="PRU00076"/>
    </source>
</evidence>
<evidence type="ECO:0000259" key="3">
    <source>
        <dbReference type="PROSITE" id="PS50026"/>
    </source>
</evidence>